<accession>A0A0F9D8Z0</accession>
<organism evidence="1">
    <name type="scientific">marine sediment metagenome</name>
    <dbReference type="NCBI Taxonomy" id="412755"/>
    <lineage>
        <taxon>unclassified sequences</taxon>
        <taxon>metagenomes</taxon>
        <taxon>ecological metagenomes</taxon>
    </lineage>
</organism>
<name>A0A0F9D8Z0_9ZZZZ</name>
<proteinExistence type="predicted"/>
<dbReference type="AlphaFoldDB" id="A0A0F9D8Z0"/>
<sequence length="50" mass="5831">MEAYKEWSRENPYTSPGVPKAWRAALEWALSRECDDSVPSECIEKELEDK</sequence>
<evidence type="ECO:0000313" key="1">
    <source>
        <dbReference type="EMBL" id="KKL58094.1"/>
    </source>
</evidence>
<comment type="caution">
    <text evidence="1">The sequence shown here is derived from an EMBL/GenBank/DDBJ whole genome shotgun (WGS) entry which is preliminary data.</text>
</comment>
<protein>
    <submittedName>
        <fullName evidence="1">Uncharacterized protein</fullName>
    </submittedName>
</protein>
<gene>
    <name evidence="1" type="ORF">LCGC14_2228830</name>
</gene>
<dbReference type="EMBL" id="LAZR01029943">
    <property type="protein sequence ID" value="KKL58094.1"/>
    <property type="molecule type" value="Genomic_DNA"/>
</dbReference>
<reference evidence="1" key="1">
    <citation type="journal article" date="2015" name="Nature">
        <title>Complex archaea that bridge the gap between prokaryotes and eukaryotes.</title>
        <authorList>
            <person name="Spang A."/>
            <person name="Saw J.H."/>
            <person name="Jorgensen S.L."/>
            <person name="Zaremba-Niedzwiedzka K."/>
            <person name="Martijn J."/>
            <person name="Lind A.E."/>
            <person name="van Eijk R."/>
            <person name="Schleper C."/>
            <person name="Guy L."/>
            <person name="Ettema T.J."/>
        </authorList>
    </citation>
    <scope>NUCLEOTIDE SEQUENCE</scope>
</reference>